<keyword evidence="3" id="KW-0804">Transcription</keyword>
<dbReference type="Gene3D" id="1.10.357.10">
    <property type="entry name" value="Tetracycline Repressor, domain 2"/>
    <property type="match status" value="1"/>
</dbReference>
<gene>
    <name evidence="7" type="ORF">EKD16_12715</name>
</gene>
<keyword evidence="2 4" id="KW-0238">DNA-binding</keyword>
<dbReference type="PANTHER" id="PTHR47506:SF6">
    <property type="entry name" value="HTH-TYPE TRANSCRIPTIONAL REPRESSOR NEMR"/>
    <property type="match status" value="1"/>
</dbReference>
<evidence type="ECO:0000256" key="2">
    <source>
        <dbReference type="ARBA" id="ARBA00023125"/>
    </source>
</evidence>
<accession>A0A4P6Q1C1</accession>
<sequence length="227" mass="23452">MAPQTRARLLAGALQTLVEQGIAGASARSIAAAAGVNQGLVFYHFGSVDNLLAEACRYGAEQRVARYRGRFAAVQTMGELVELGREVHAEERAAGHVATLAQLLAGAQHHPRLAEATAAGLELWIAELEQVLERIVERGPMAGLVDVGGLARSAAAGFVGLELYEGADAAGAERALGALEQLGAAVGVVEEMGPLARRMLRARLKRGSAPVSGSAEVGEDAACAPPE</sequence>
<evidence type="ECO:0000256" key="5">
    <source>
        <dbReference type="SAM" id="MobiDB-lite"/>
    </source>
</evidence>
<dbReference type="PANTHER" id="PTHR47506">
    <property type="entry name" value="TRANSCRIPTIONAL REGULATORY PROTEIN"/>
    <property type="match status" value="1"/>
</dbReference>
<evidence type="ECO:0000259" key="6">
    <source>
        <dbReference type="PROSITE" id="PS50977"/>
    </source>
</evidence>
<feature type="region of interest" description="Disordered" evidence="5">
    <location>
        <begin position="208"/>
        <end position="227"/>
    </location>
</feature>
<dbReference type="InterPro" id="IPR009057">
    <property type="entry name" value="Homeodomain-like_sf"/>
</dbReference>
<dbReference type="AlphaFoldDB" id="A0A4P6Q1C1"/>
<evidence type="ECO:0000256" key="4">
    <source>
        <dbReference type="PROSITE-ProRule" id="PRU00335"/>
    </source>
</evidence>
<dbReference type="GO" id="GO:0003677">
    <property type="term" value="F:DNA binding"/>
    <property type="evidence" value="ECO:0007669"/>
    <property type="project" value="UniProtKB-UniRule"/>
</dbReference>
<dbReference type="Pfam" id="PF00440">
    <property type="entry name" value="TetR_N"/>
    <property type="match status" value="1"/>
</dbReference>
<organism evidence="7 8">
    <name type="scientific">Streptomonospora litoralis</name>
    <dbReference type="NCBI Taxonomy" id="2498135"/>
    <lineage>
        <taxon>Bacteria</taxon>
        <taxon>Bacillati</taxon>
        <taxon>Actinomycetota</taxon>
        <taxon>Actinomycetes</taxon>
        <taxon>Streptosporangiales</taxon>
        <taxon>Nocardiopsidaceae</taxon>
        <taxon>Streptomonospora</taxon>
    </lineage>
</organism>
<dbReference type="InterPro" id="IPR036271">
    <property type="entry name" value="Tet_transcr_reg_TetR-rel_C_sf"/>
</dbReference>
<name>A0A4P6Q1C1_9ACTN</name>
<dbReference type="EMBL" id="CP036455">
    <property type="protein sequence ID" value="QBI54325.1"/>
    <property type="molecule type" value="Genomic_DNA"/>
</dbReference>
<keyword evidence="8" id="KW-1185">Reference proteome</keyword>
<dbReference type="InterPro" id="IPR001647">
    <property type="entry name" value="HTH_TetR"/>
</dbReference>
<dbReference type="KEGG" id="strr:EKD16_12715"/>
<dbReference type="SUPFAM" id="SSF48498">
    <property type="entry name" value="Tetracyclin repressor-like, C-terminal domain"/>
    <property type="match status" value="1"/>
</dbReference>
<dbReference type="OrthoDB" id="3474596at2"/>
<protein>
    <submittedName>
        <fullName evidence="7">DNA-binding transcriptional repressor AcrR</fullName>
    </submittedName>
</protein>
<reference evidence="7 8" key="1">
    <citation type="submission" date="2019-02" db="EMBL/GenBank/DDBJ databases">
        <authorList>
            <person name="Khodamoradi S."/>
            <person name="Hahnke R.L."/>
            <person name="Kaempfer P."/>
            <person name="Schumann P."/>
            <person name="Rohde M."/>
            <person name="Steinert M."/>
            <person name="Luzhetskyy A."/>
            <person name="Wink J."/>
            <person name="Ruckert C."/>
        </authorList>
    </citation>
    <scope>NUCLEOTIDE SEQUENCE [LARGE SCALE GENOMIC DNA]</scope>
    <source>
        <strain evidence="7 8">M2</strain>
    </source>
</reference>
<feature type="DNA-binding region" description="H-T-H motif" evidence="4">
    <location>
        <begin position="26"/>
        <end position="45"/>
    </location>
</feature>
<evidence type="ECO:0000313" key="7">
    <source>
        <dbReference type="EMBL" id="QBI54325.1"/>
    </source>
</evidence>
<dbReference type="PRINTS" id="PR00455">
    <property type="entry name" value="HTHTETR"/>
</dbReference>
<evidence type="ECO:0000256" key="3">
    <source>
        <dbReference type="ARBA" id="ARBA00023163"/>
    </source>
</evidence>
<dbReference type="RefSeq" id="WP_131098523.1">
    <property type="nucleotide sequence ID" value="NZ_CP036455.1"/>
</dbReference>
<feature type="domain" description="HTH tetR-type" evidence="6">
    <location>
        <begin position="3"/>
        <end position="63"/>
    </location>
</feature>
<dbReference type="Proteomes" id="UP000292235">
    <property type="component" value="Chromosome"/>
</dbReference>
<evidence type="ECO:0000313" key="8">
    <source>
        <dbReference type="Proteomes" id="UP000292235"/>
    </source>
</evidence>
<proteinExistence type="predicted"/>
<evidence type="ECO:0000256" key="1">
    <source>
        <dbReference type="ARBA" id="ARBA00023015"/>
    </source>
</evidence>
<keyword evidence="1" id="KW-0805">Transcription regulation</keyword>
<dbReference type="PROSITE" id="PS50977">
    <property type="entry name" value="HTH_TETR_2"/>
    <property type="match status" value="1"/>
</dbReference>
<dbReference type="SUPFAM" id="SSF46689">
    <property type="entry name" value="Homeodomain-like"/>
    <property type="match status" value="1"/>
</dbReference>